<proteinExistence type="predicted"/>
<organism evidence="2 3">
    <name type="scientific">Tritrichomonas musculus</name>
    <dbReference type="NCBI Taxonomy" id="1915356"/>
    <lineage>
        <taxon>Eukaryota</taxon>
        <taxon>Metamonada</taxon>
        <taxon>Parabasalia</taxon>
        <taxon>Tritrichomonadida</taxon>
        <taxon>Tritrichomonadidae</taxon>
        <taxon>Tritrichomonas</taxon>
    </lineage>
</organism>
<protein>
    <submittedName>
        <fullName evidence="2">Uncharacterized protein</fullName>
    </submittedName>
</protein>
<name>A0ABR2GZ96_9EUKA</name>
<comment type="caution">
    <text evidence="2">The sequence shown here is derived from an EMBL/GenBank/DDBJ whole genome shotgun (WGS) entry which is preliminary data.</text>
</comment>
<feature type="region of interest" description="Disordered" evidence="1">
    <location>
        <begin position="37"/>
        <end position="60"/>
    </location>
</feature>
<evidence type="ECO:0000256" key="1">
    <source>
        <dbReference type="SAM" id="MobiDB-lite"/>
    </source>
</evidence>
<dbReference type="EMBL" id="JAPFFF010000052">
    <property type="protein sequence ID" value="KAK8839230.1"/>
    <property type="molecule type" value="Genomic_DNA"/>
</dbReference>
<dbReference type="Proteomes" id="UP001470230">
    <property type="component" value="Unassembled WGS sequence"/>
</dbReference>
<reference evidence="2 3" key="1">
    <citation type="submission" date="2024-04" db="EMBL/GenBank/DDBJ databases">
        <title>Tritrichomonas musculus Genome.</title>
        <authorList>
            <person name="Alves-Ferreira E."/>
            <person name="Grigg M."/>
            <person name="Lorenzi H."/>
            <person name="Galac M."/>
        </authorList>
    </citation>
    <scope>NUCLEOTIDE SEQUENCE [LARGE SCALE GENOMIC DNA]</scope>
    <source>
        <strain evidence="2 3">EAF2021</strain>
    </source>
</reference>
<gene>
    <name evidence="2" type="ORF">M9Y10_032159</name>
</gene>
<evidence type="ECO:0000313" key="2">
    <source>
        <dbReference type="EMBL" id="KAK8839230.1"/>
    </source>
</evidence>
<feature type="compositionally biased region" description="Basic and acidic residues" evidence="1">
    <location>
        <begin position="40"/>
        <end position="53"/>
    </location>
</feature>
<sequence length="78" mass="9313">MYRKSKISDHRAHSKHKQKMMHYIFRLPNHQLATCHHHYQRDSDSQKVQDKRSPNAFQAQTKDDALHFLITKSPTCNL</sequence>
<evidence type="ECO:0000313" key="3">
    <source>
        <dbReference type="Proteomes" id="UP001470230"/>
    </source>
</evidence>
<accession>A0ABR2GZ96</accession>
<keyword evidence="3" id="KW-1185">Reference proteome</keyword>